<dbReference type="GO" id="GO:0071108">
    <property type="term" value="P:protein K48-linked deubiquitination"/>
    <property type="evidence" value="ECO:0007669"/>
    <property type="project" value="InterPro"/>
</dbReference>
<evidence type="ECO:0000256" key="1">
    <source>
        <dbReference type="ARBA" id="ARBA00011074"/>
    </source>
</evidence>
<protein>
    <recommendedName>
        <fullName evidence="2">Ubiquitin carboxyl-terminal hydrolase MINDY</fullName>
        <ecNumber evidence="2">3.4.19.12</ecNumber>
    </recommendedName>
</protein>
<dbReference type="AlphaFoldDB" id="A0AAD9K293"/>
<dbReference type="GO" id="GO:0006508">
    <property type="term" value="P:proteolysis"/>
    <property type="evidence" value="ECO:0007669"/>
    <property type="project" value="UniProtKB-KW"/>
</dbReference>
<dbReference type="PANTHER" id="PTHR12473:SF8">
    <property type="entry name" value="UBIQUITIN CARBOXYL-TERMINAL HYDROLASE MINDY-4-RELATED"/>
    <property type="match status" value="1"/>
</dbReference>
<organism evidence="4 5">
    <name type="scientific">Paralvinella palmiformis</name>
    <dbReference type="NCBI Taxonomy" id="53620"/>
    <lineage>
        <taxon>Eukaryota</taxon>
        <taxon>Metazoa</taxon>
        <taxon>Spiralia</taxon>
        <taxon>Lophotrochozoa</taxon>
        <taxon>Annelida</taxon>
        <taxon>Polychaeta</taxon>
        <taxon>Sedentaria</taxon>
        <taxon>Canalipalpata</taxon>
        <taxon>Terebellida</taxon>
        <taxon>Terebelliformia</taxon>
        <taxon>Alvinellidae</taxon>
        <taxon>Paralvinella</taxon>
    </lineage>
</organism>
<dbReference type="InterPro" id="IPR039785">
    <property type="entry name" value="MINY3/4"/>
</dbReference>
<accession>A0AAD9K293</accession>
<dbReference type="EMBL" id="JAODUP010000076">
    <property type="protein sequence ID" value="KAK2163608.1"/>
    <property type="molecule type" value="Genomic_DNA"/>
</dbReference>
<evidence type="ECO:0000256" key="2">
    <source>
        <dbReference type="RuleBase" id="RU367088"/>
    </source>
</evidence>
<feature type="domain" description="Deubiquitinating enzyme MINDY-3/4 conserved" evidence="3">
    <location>
        <begin position="6"/>
        <end position="107"/>
    </location>
</feature>
<keyword evidence="5" id="KW-1185">Reference proteome</keyword>
<reference evidence="4" key="1">
    <citation type="journal article" date="2023" name="Mol. Biol. Evol.">
        <title>Third-Generation Sequencing Reveals the Adaptive Role of the Epigenome in Three Deep-Sea Polychaetes.</title>
        <authorList>
            <person name="Perez M."/>
            <person name="Aroh O."/>
            <person name="Sun Y."/>
            <person name="Lan Y."/>
            <person name="Juniper S.K."/>
            <person name="Young C.R."/>
            <person name="Angers B."/>
            <person name="Qian P.Y."/>
        </authorList>
    </citation>
    <scope>NUCLEOTIDE SEQUENCE</scope>
    <source>
        <strain evidence="4">P08H-3</strain>
    </source>
</reference>
<dbReference type="Pfam" id="PF13898">
    <property type="entry name" value="MINDY-3_4_CD"/>
    <property type="match status" value="1"/>
</dbReference>
<name>A0AAD9K293_9ANNE</name>
<evidence type="ECO:0000313" key="5">
    <source>
        <dbReference type="Proteomes" id="UP001208570"/>
    </source>
</evidence>
<comment type="similarity">
    <text evidence="1 2">Belongs to the MINDY deubiquitinase family. FAM188 subfamily.</text>
</comment>
<comment type="catalytic activity">
    <reaction evidence="2">
        <text>Thiol-dependent hydrolysis of ester, thioester, amide, peptide and isopeptide bonds formed by the C-terminal Gly of ubiquitin (a 76-residue protein attached to proteins as an intracellular targeting signal).</text>
        <dbReference type="EC" id="3.4.19.12"/>
    </reaction>
</comment>
<sequence>MLSLALKSFSSEWHYQSFTFCDLPKLKYGLVQKRGGPCGIMASVQACLLQELLFANKHKPTLRYLEPNREERSRVLASALSTILWICGSDRKAVVMLPGMQAYFTNSNKI</sequence>
<dbReference type="Proteomes" id="UP001208570">
    <property type="component" value="Unassembled WGS sequence"/>
</dbReference>
<evidence type="ECO:0000259" key="3">
    <source>
        <dbReference type="Pfam" id="PF13898"/>
    </source>
</evidence>
<dbReference type="EC" id="3.4.19.12" evidence="2"/>
<dbReference type="PANTHER" id="PTHR12473">
    <property type="entry name" value="UBIQUITIN CARBOXYL-TERMINAL HYDROLASE MINDY-4-RELATED"/>
    <property type="match status" value="1"/>
</dbReference>
<comment type="caution">
    <text evidence="4">The sequence shown here is derived from an EMBL/GenBank/DDBJ whole genome shotgun (WGS) entry which is preliminary data.</text>
</comment>
<evidence type="ECO:0000313" key="4">
    <source>
        <dbReference type="EMBL" id="KAK2163608.1"/>
    </source>
</evidence>
<proteinExistence type="inferred from homology"/>
<gene>
    <name evidence="4" type="ORF">LSH36_76g00069</name>
</gene>
<keyword evidence="2" id="KW-0833">Ubl conjugation pathway</keyword>
<keyword evidence="2" id="KW-0378">Hydrolase</keyword>
<comment type="function">
    <text evidence="2">Hydrolase that can remove 'Lys-48'-linked conjugated ubiquitin from proteins.</text>
</comment>
<dbReference type="GO" id="GO:0004843">
    <property type="term" value="F:cysteine-type deubiquitinase activity"/>
    <property type="evidence" value="ECO:0007669"/>
    <property type="project" value="UniProtKB-UniRule"/>
</dbReference>
<dbReference type="GO" id="GO:1990380">
    <property type="term" value="F:K48-linked deubiquitinase activity"/>
    <property type="evidence" value="ECO:0007669"/>
    <property type="project" value="UniProtKB-UniRule"/>
</dbReference>
<keyword evidence="2" id="KW-0645">Protease</keyword>
<keyword evidence="2" id="KW-0788">Thiol protease</keyword>
<dbReference type="InterPro" id="IPR025257">
    <property type="entry name" value="MINDY-3/4_CD"/>
</dbReference>